<name>A0A7S0AGY8_9STRA</name>
<dbReference type="AlphaFoldDB" id="A0A7S0AGY8"/>
<dbReference type="PANTHER" id="PTHR24153:SF8">
    <property type="entry name" value="FORKED, ISOFORM F"/>
    <property type="match status" value="1"/>
</dbReference>
<keyword evidence="1" id="KW-0677">Repeat</keyword>
<dbReference type="EMBL" id="HBEJ01003521">
    <property type="protein sequence ID" value="CAD8362700.1"/>
    <property type="molecule type" value="Transcribed_RNA"/>
</dbReference>
<sequence length="247" mass="27135">MMISHKINSPLGSNDLFKLVDNEQWELAIQQSNSNHHLAEAWSARPGFFEGIKTSDVLPIHIACARRPTVEVIDALYEANRMSLRQKESAYRRIPLHIACRSDASPEVVRRLLKWYPDGAAADDNLGRLPIHYRLSNGADDETIDALLETCPGSARAFDRRGWLPLHVAASVGASPHIIQSLVEAYPDAVLLATNKGSTPLRCLNMAPHSPHKAANTAILQQMASQERSKLGSKAAKPNRGSVRAVV</sequence>
<protein>
    <submittedName>
        <fullName evidence="4">Uncharacterized protein</fullName>
    </submittedName>
</protein>
<gene>
    <name evidence="4" type="ORF">MPOL1434_LOCUS2057</name>
</gene>
<evidence type="ECO:0000313" key="4">
    <source>
        <dbReference type="EMBL" id="CAD8362700.1"/>
    </source>
</evidence>
<feature type="region of interest" description="Disordered" evidence="3">
    <location>
        <begin position="228"/>
        <end position="247"/>
    </location>
</feature>
<evidence type="ECO:0000256" key="1">
    <source>
        <dbReference type="ARBA" id="ARBA00022737"/>
    </source>
</evidence>
<dbReference type="SUPFAM" id="SSF48403">
    <property type="entry name" value="Ankyrin repeat"/>
    <property type="match status" value="1"/>
</dbReference>
<accession>A0A7S0AGY8</accession>
<dbReference type="InterPro" id="IPR036770">
    <property type="entry name" value="Ankyrin_rpt-contain_sf"/>
</dbReference>
<proteinExistence type="predicted"/>
<dbReference type="PANTHER" id="PTHR24153">
    <property type="entry name" value="ESPIN"/>
    <property type="match status" value="1"/>
</dbReference>
<dbReference type="GO" id="GO:0051017">
    <property type="term" value="P:actin filament bundle assembly"/>
    <property type="evidence" value="ECO:0007669"/>
    <property type="project" value="TreeGrafter"/>
</dbReference>
<reference evidence="4" key="1">
    <citation type="submission" date="2021-01" db="EMBL/GenBank/DDBJ databases">
        <authorList>
            <person name="Corre E."/>
            <person name="Pelletier E."/>
            <person name="Niang G."/>
            <person name="Scheremetjew M."/>
            <person name="Finn R."/>
            <person name="Kale V."/>
            <person name="Holt S."/>
            <person name="Cochrane G."/>
            <person name="Meng A."/>
            <person name="Brown T."/>
            <person name="Cohen L."/>
        </authorList>
    </citation>
    <scope>NUCLEOTIDE SEQUENCE</scope>
    <source>
        <strain evidence="4">CCMP3303</strain>
    </source>
</reference>
<dbReference type="GO" id="GO:0005737">
    <property type="term" value="C:cytoplasm"/>
    <property type="evidence" value="ECO:0007669"/>
    <property type="project" value="TreeGrafter"/>
</dbReference>
<dbReference type="GO" id="GO:0051015">
    <property type="term" value="F:actin filament binding"/>
    <property type="evidence" value="ECO:0007669"/>
    <property type="project" value="TreeGrafter"/>
</dbReference>
<dbReference type="InterPro" id="IPR052420">
    <property type="entry name" value="Espin/Espin-like"/>
</dbReference>
<organism evidence="4">
    <name type="scientific">Minutocellus polymorphus</name>
    <dbReference type="NCBI Taxonomy" id="265543"/>
    <lineage>
        <taxon>Eukaryota</taxon>
        <taxon>Sar</taxon>
        <taxon>Stramenopiles</taxon>
        <taxon>Ochrophyta</taxon>
        <taxon>Bacillariophyta</taxon>
        <taxon>Mediophyceae</taxon>
        <taxon>Cymatosirophycidae</taxon>
        <taxon>Cymatosirales</taxon>
        <taxon>Cymatosiraceae</taxon>
        <taxon>Minutocellus</taxon>
    </lineage>
</organism>
<keyword evidence="2" id="KW-0040">ANK repeat</keyword>
<evidence type="ECO:0000256" key="3">
    <source>
        <dbReference type="SAM" id="MobiDB-lite"/>
    </source>
</evidence>
<dbReference type="Gene3D" id="1.25.40.20">
    <property type="entry name" value="Ankyrin repeat-containing domain"/>
    <property type="match status" value="1"/>
</dbReference>
<evidence type="ECO:0000256" key="2">
    <source>
        <dbReference type="ARBA" id="ARBA00023043"/>
    </source>
</evidence>